<evidence type="ECO:0000313" key="1">
    <source>
        <dbReference type="EMBL" id="KAA0032961.1"/>
    </source>
</evidence>
<dbReference type="InterPro" id="IPR052343">
    <property type="entry name" value="Retrotransposon-Effector_Assoc"/>
</dbReference>
<evidence type="ECO:0000313" key="3">
    <source>
        <dbReference type="Proteomes" id="UP000321393"/>
    </source>
</evidence>
<comment type="caution">
    <text evidence="1">The sequence shown here is derived from an EMBL/GenBank/DDBJ whole genome shotgun (WGS) entry which is preliminary data.</text>
</comment>
<protein>
    <submittedName>
        <fullName evidence="1 2">Non-LTR retroelement reverse transcriptase</fullName>
    </submittedName>
</protein>
<evidence type="ECO:0000313" key="4">
    <source>
        <dbReference type="Proteomes" id="UP000321947"/>
    </source>
</evidence>
<dbReference type="EMBL" id="SSTD01005249">
    <property type="protein sequence ID" value="TYK22008.1"/>
    <property type="molecule type" value="Genomic_DNA"/>
</dbReference>
<name>A0A5A7STW1_CUCMM</name>
<reference evidence="3 4" key="1">
    <citation type="submission" date="2019-08" db="EMBL/GenBank/DDBJ databases">
        <title>Draft genome sequences of two oriental melons (Cucumis melo L. var makuwa).</title>
        <authorList>
            <person name="Kwon S.-Y."/>
        </authorList>
    </citation>
    <scope>NUCLEOTIDE SEQUENCE [LARGE SCALE GENOMIC DNA]</scope>
    <source>
        <strain evidence="4">cv. Chang Bougi</strain>
        <strain evidence="3">cv. SW 3</strain>
        <tissue evidence="1">Leaf</tissue>
    </source>
</reference>
<keyword evidence="1" id="KW-0808">Transferase</keyword>
<evidence type="ECO:0000313" key="2">
    <source>
        <dbReference type="EMBL" id="TYK22008.1"/>
    </source>
</evidence>
<dbReference type="PANTHER" id="PTHR46890">
    <property type="entry name" value="NON-LTR RETROLELEMENT REVERSE TRANSCRIPTASE-LIKE PROTEIN-RELATED"/>
    <property type="match status" value="1"/>
</dbReference>
<dbReference type="EMBL" id="SSTE01020983">
    <property type="protein sequence ID" value="KAA0032961.1"/>
    <property type="molecule type" value="Genomic_DNA"/>
</dbReference>
<dbReference type="PANTHER" id="PTHR46890:SF48">
    <property type="entry name" value="RNA-DIRECTED DNA POLYMERASE"/>
    <property type="match status" value="1"/>
</dbReference>
<dbReference type="AlphaFoldDB" id="A0A5A7STW1"/>
<organism evidence="1 3">
    <name type="scientific">Cucumis melo var. makuwa</name>
    <name type="common">Oriental melon</name>
    <dbReference type="NCBI Taxonomy" id="1194695"/>
    <lineage>
        <taxon>Eukaryota</taxon>
        <taxon>Viridiplantae</taxon>
        <taxon>Streptophyta</taxon>
        <taxon>Embryophyta</taxon>
        <taxon>Tracheophyta</taxon>
        <taxon>Spermatophyta</taxon>
        <taxon>Magnoliopsida</taxon>
        <taxon>eudicotyledons</taxon>
        <taxon>Gunneridae</taxon>
        <taxon>Pentapetalae</taxon>
        <taxon>rosids</taxon>
        <taxon>fabids</taxon>
        <taxon>Cucurbitales</taxon>
        <taxon>Cucurbitaceae</taxon>
        <taxon>Benincaseae</taxon>
        <taxon>Cucumis</taxon>
    </lineage>
</organism>
<keyword evidence="1" id="KW-0695">RNA-directed DNA polymerase</keyword>
<dbReference type="GO" id="GO:0003964">
    <property type="term" value="F:RNA-directed DNA polymerase activity"/>
    <property type="evidence" value="ECO:0007669"/>
    <property type="project" value="UniProtKB-KW"/>
</dbReference>
<accession>A0A5A7STW1</accession>
<dbReference type="Proteomes" id="UP000321393">
    <property type="component" value="Unassembled WGS sequence"/>
</dbReference>
<dbReference type="OrthoDB" id="1436205at2759"/>
<keyword evidence="1" id="KW-0548">Nucleotidyltransferase</keyword>
<gene>
    <name evidence="2" type="ORF">E5676_scaffold482G00460</name>
    <name evidence="1" type="ORF">E6C27_scaffold269G00400</name>
</gene>
<proteinExistence type="predicted"/>
<dbReference type="Proteomes" id="UP000321947">
    <property type="component" value="Unassembled WGS sequence"/>
</dbReference>
<sequence>MEGQTTIGKFNEKSLGSMSNLKGQIAYGSLGIMFDGGINKHNSLEPIVIIPPEEVIAQGVQHSNGKGSRNVESKEQREENVSKVIPSKGDDLANVACADVVLDSCKQLKEGKIRSSSNRPSRHMEKKVGKRDRFTLITCKKGELVSVRDHGKSLEVSMPNSFGSLLKVDDIAVTLSGLNSKDGPEGGDMEDFDLGIRDAYLVEPLVRHEGVSLLEFCIIKESMDRAQREVAHNLNYVGCSESSSWPCNGGLLDDFRLEEASLRQKFRIRWLELGDQNTAFFHHSVRSHMSLAWNVIGEDFCGAILDFFESCYSPHCVNATAITLIPKRCGAERIEDFRPISCCNVIYKFISKIFADRLRMWLPSFISGTQFAFILGRSIIENILLCQELVGVTMLILCRCLSSGWKYEFCSKELHVFYLGFPLLSGSFQAYHASVFVLLTSVRDKMDKIMRSYLWRDKEDGRGCVKVAWAEVCLPFKRAGLLFVIGLLGILRGRLLWAVDSKVGQYWCLRAILHKRDSLKELVHMEVGDGRRIGFRLSVRVLVLEIGGFEFPVVRMAFCYGMFGLVSFRLWLSLTRLCIRGLVVLDLSSEYWERYEEEAVAHSLVCY</sequence>